<organism evidence="1 2">
    <name type="scientific">Chara braunii</name>
    <name type="common">Braun's stonewort</name>
    <dbReference type="NCBI Taxonomy" id="69332"/>
    <lineage>
        <taxon>Eukaryota</taxon>
        <taxon>Viridiplantae</taxon>
        <taxon>Streptophyta</taxon>
        <taxon>Charophyceae</taxon>
        <taxon>Charales</taxon>
        <taxon>Characeae</taxon>
        <taxon>Chara</taxon>
    </lineage>
</organism>
<comment type="caution">
    <text evidence="1">The sequence shown here is derived from an EMBL/GenBank/DDBJ whole genome shotgun (WGS) entry which is preliminary data.</text>
</comment>
<keyword evidence="2" id="KW-1185">Reference proteome</keyword>
<gene>
    <name evidence="1" type="ORF">CBR_g39513</name>
</gene>
<proteinExistence type="predicted"/>
<sequence>MSSKGRTSRAVLDLLPVQGGTKASAEWGQLGQGFSTIHPVLGLLHVLSDNSSDELREANKGKTSWGQVFRSSCLCKGGGRPPQHGEDFR</sequence>
<accession>A0A388LRT3</accession>
<evidence type="ECO:0000313" key="2">
    <source>
        <dbReference type="Proteomes" id="UP000265515"/>
    </source>
</evidence>
<dbReference type="Gramene" id="GBG85050">
    <property type="protein sequence ID" value="GBG85050"/>
    <property type="gene ID" value="CBR_g39513"/>
</dbReference>
<evidence type="ECO:0000313" key="1">
    <source>
        <dbReference type="EMBL" id="GBG85050.1"/>
    </source>
</evidence>
<dbReference type="AlphaFoldDB" id="A0A388LRT3"/>
<protein>
    <submittedName>
        <fullName evidence="1">Uncharacterized protein</fullName>
    </submittedName>
</protein>
<reference evidence="1 2" key="1">
    <citation type="journal article" date="2018" name="Cell">
        <title>The Chara Genome: Secondary Complexity and Implications for Plant Terrestrialization.</title>
        <authorList>
            <person name="Nishiyama T."/>
            <person name="Sakayama H."/>
            <person name="Vries J.D."/>
            <person name="Buschmann H."/>
            <person name="Saint-Marcoux D."/>
            <person name="Ullrich K.K."/>
            <person name="Haas F.B."/>
            <person name="Vanderstraeten L."/>
            <person name="Becker D."/>
            <person name="Lang D."/>
            <person name="Vosolsobe S."/>
            <person name="Rombauts S."/>
            <person name="Wilhelmsson P.K.I."/>
            <person name="Janitza P."/>
            <person name="Kern R."/>
            <person name="Heyl A."/>
            <person name="Rumpler F."/>
            <person name="Villalobos L.I.A.C."/>
            <person name="Clay J.M."/>
            <person name="Skokan R."/>
            <person name="Toyoda A."/>
            <person name="Suzuki Y."/>
            <person name="Kagoshima H."/>
            <person name="Schijlen E."/>
            <person name="Tajeshwar N."/>
            <person name="Catarino B."/>
            <person name="Hetherington A.J."/>
            <person name="Saltykova A."/>
            <person name="Bonnot C."/>
            <person name="Breuninger H."/>
            <person name="Symeonidi A."/>
            <person name="Radhakrishnan G.V."/>
            <person name="Van Nieuwerburgh F."/>
            <person name="Deforce D."/>
            <person name="Chang C."/>
            <person name="Karol K.G."/>
            <person name="Hedrich R."/>
            <person name="Ulvskov P."/>
            <person name="Glockner G."/>
            <person name="Delwiche C.F."/>
            <person name="Petrasek J."/>
            <person name="Van de Peer Y."/>
            <person name="Friml J."/>
            <person name="Beilby M."/>
            <person name="Dolan L."/>
            <person name="Kohara Y."/>
            <person name="Sugano S."/>
            <person name="Fujiyama A."/>
            <person name="Delaux P.-M."/>
            <person name="Quint M."/>
            <person name="TheiBen G."/>
            <person name="Hagemann M."/>
            <person name="Harholt J."/>
            <person name="Dunand C."/>
            <person name="Zachgo S."/>
            <person name="Langdale J."/>
            <person name="Maumus F."/>
            <person name="Straeten D.V.D."/>
            <person name="Gould S.B."/>
            <person name="Rensing S.A."/>
        </authorList>
    </citation>
    <scope>NUCLEOTIDE SEQUENCE [LARGE SCALE GENOMIC DNA]</scope>
    <source>
        <strain evidence="1 2">S276</strain>
    </source>
</reference>
<dbReference type="Proteomes" id="UP000265515">
    <property type="component" value="Unassembled WGS sequence"/>
</dbReference>
<dbReference type="EMBL" id="BFEA01000502">
    <property type="protein sequence ID" value="GBG85050.1"/>
    <property type="molecule type" value="Genomic_DNA"/>
</dbReference>
<name>A0A388LRT3_CHABU</name>